<sequence length="99" mass="11782">MKDPIKIEFKPDLTCCVGCMAERYYWKLVNEYMISLGDEPEMEEKIEMMRIFLEEYNLEKIRSETEELLIEGKEPTVILEGDSEKLKIEIKEGKGERRE</sequence>
<organism evidence="1 2">
    <name type="scientific">Candidatus Methanolliviera hydrocarbonicum</name>
    <dbReference type="NCBI Taxonomy" id="2491085"/>
    <lineage>
        <taxon>Archaea</taxon>
        <taxon>Methanobacteriati</taxon>
        <taxon>Methanobacteriota</taxon>
        <taxon>Candidatus Methanoliparia</taxon>
        <taxon>Candidatus Methanoliparales</taxon>
        <taxon>Candidatus Methanollivieraceae</taxon>
        <taxon>Candidatus Methanolliviera</taxon>
    </lineage>
</organism>
<comment type="caution">
    <text evidence="1">The sequence shown here is derived from an EMBL/GenBank/DDBJ whole genome shotgun (WGS) entry which is preliminary data.</text>
</comment>
<dbReference type="Proteomes" id="UP000320766">
    <property type="component" value="Unassembled WGS sequence"/>
</dbReference>
<gene>
    <name evidence="1" type="ORF">EF807_06975</name>
</gene>
<evidence type="ECO:0000313" key="2">
    <source>
        <dbReference type="Proteomes" id="UP000320766"/>
    </source>
</evidence>
<accession>A0A520KVB8</accession>
<dbReference type="EMBL" id="RXIL01000126">
    <property type="protein sequence ID" value="RZN67834.1"/>
    <property type="molecule type" value="Genomic_DNA"/>
</dbReference>
<name>A0A520KVB8_9EURY</name>
<reference evidence="1 2" key="1">
    <citation type="journal article" date="2019" name="Nat. Microbiol.">
        <title>Wide diversity of methane and short-chain alkane metabolisms in uncultured archaea.</title>
        <authorList>
            <person name="Borrel G."/>
            <person name="Adam P.S."/>
            <person name="McKay L.J."/>
            <person name="Chen L.X."/>
            <person name="Sierra-Garcia I.N."/>
            <person name="Sieber C.M."/>
            <person name="Letourneur Q."/>
            <person name="Ghozlane A."/>
            <person name="Andersen G.L."/>
            <person name="Li W.J."/>
            <person name="Hallam S.J."/>
            <person name="Muyzer G."/>
            <person name="de Oliveira V.M."/>
            <person name="Inskeep W.P."/>
            <person name="Banfield J.F."/>
            <person name="Gribaldo S."/>
        </authorList>
    </citation>
    <scope>NUCLEOTIDE SEQUENCE [LARGE SCALE GENOMIC DNA]</scope>
    <source>
        <strain evidence="1">NM1b</strain>
    </source>
</reference>
<protein>
    <submittedName>
        <fullName evidence="1">Uncharacterized protein</fullName>
    </submittedName>
</protein>
<evidence type="ECO:0000313" key="1">
    <source>
        <dbReference type="EMBL" id="RZN67834.1"/>
    </source>
</evidence>
<proteinExistence type="predicted"/>
<dbReference type="AlphaFoldDB" id="A0A520KVB8"/>